<keyword evidence="8" id="KW-1185">Reference proteome</keyword>
<evidence type="ECO:0000256" key="2">
    <source>
        <dbReference type="ARBA" id="ARBA00022692"/>
    </source>
</evidence>
<proteinExistence type="predicted"/>
<feature type="transmembrane region" description="Helical" evidence="6">
    <location>
        <begin position="969"/>
        <end position="987"/>
    </location>
</feature>
<name>A0A6A4XGB3_AMPAM</name>
<dbReference type="GO" id="GO:0050290">
    <property type="term" value="F:sphingomyelin phosphodiesterase D activity"/>
    <property type="evidence" value="ECO:0007669"/>
    <property type="project" value="InterPro"/>
</dbReference>
<feature type="compositionally biased region" description="Gly residues" evidence="5">
    <location>
        <begin position="319"/>
        <end position="332"/>
    </location>
</feature>
<protein>
    <submittedName>
        <fullName evidence="7">Sphingomyelin phosphodiesterase 4</fullName>
    </submittedName>
</protein>
<reference evidence="7 8" key="1">
    <citation type="submission" date="2019-07" db="EMBL/GenBank/DDBJ databases">
        <title>Draft genome assembly of a fouling barnacle, Amphibalanus amphitrite (Darwin, 1854): The first reference genome for Thecostraca.</title>
        <authorList>
            <person name="Kim W."/>
        </authorList>
    </citation>
    <scope>NUCLEOTIDE SEQUENCE [LARGE SCALE GENOMIC DNA]</scope>
    <source>
        <strain evidence="7">SNU_AA5</strain>
        <tissue evidence="7">Soma without cirri and trophi</tissue>
    </source>
</reference>
<keyword evidence="2 6" id="KW-0812">Transmembrane</keyword>
<evidence type="ECO:0000256" key="3">
    <source>
        <dbReference type="ARBA" id="ARBA00022989"/>
    </source>
</evidence>
<dbReference type="Proteomes" id="UP000440578">
    <property type="component" value="Unassembled WGS sequence"/>
</dbReference>
<organism evidence="7 8">
    <name type="scientific">Amphibalanus amphitrite</name>
    <name type="common">Striped barnacle</name>
    <name type="synonym">Balanus amphitrite</name>
    <dbReference type="NCBI Taxonomy" id="1232801"/>
    <lineage>
        <taxon>Eukaryota</taxon>
        <taxon>Metazoa</taxon>
        <taxon>Ecdysozoa</taxon>
        <taxon>Arthropoda</taxon>
        <taxon>Crustacea</taxon>
        <taxon>Multicrustacea</taxon>
        <taxon>Cirripedia</taxon>
        <taxon>Thoracica</taxon>
        <taxon>Thoracicalcarea</taxon>
        <taxon>Balanomorpha</taxon>
        <taxon>Balanoidea</taxon>
        <taxon>Balanidae</taxon>
        <taxon>Amphibalaninae</taxon>
        <taxon>Amphibalanus</taxon>
    </lineage>
</organism>
<dbReference type="InterPro" id="IPR024129">
    <property type="entry name" value="Sphingomy_SMPD4"/>
</dbReference>
<dbReference type="GO" id="GO:0006685">
    <property type="term" value="P:sphingomyelin catabolic process"/>
    <property type="evidence" value="ECO:0007669"/>
    <property type="project" value="TreeGrafter"/>
</dbReference>
<evidence type="ECO:0000256" key="5">
    <source>
        <dbReference type="SAM" id="MobiDB-lite"/>
    </source>
</evidence>
<dbReference type="GO" id="GO:0016020">
    <property type="term" value="C:membrane"/>
    <property type="evidence" value="ECO:0007669"/>
    <property type="project" value="UniProtKB-SubCell"/>
</dbReference>
<evidence type="ECO:0000313" key="7">
    <source>
        <dbReference type="EMBL" id="KAF0313801.1"/>
    </source>
</evidence>
<dbReference type="PANTHER" id="PTHR12988">
    <property type="entry name" value="SPHINGOMYELIN PHOSPHODIESTERASE 4"/>
    <property type="match status" value="1"/>
</dbReference>
<dbReference type="AlphaFoldDB" id="A0A6A4XGB3"/>
<evidence type="ECO:0000256" key="4">
    <source>
        <dbReference type="ARBA" id="ARBA00023136"/>
    </source>
</evidence>
<dbReference type="GO" id="GO:0046475">
    <property type="term" value="P:glycerophospholipid catabolic process"/>
    <property type="evidence" value="ECO:0007669"/>
    <property type="project" value="TreeGrafter"/>
</dbReference>
<dbReference type="GO" id="GO:0046513">
    <property type="term" value="P:ceramide biosynthetic process"/>
    <property type="evidence" value="ECO:0007669"/>
    <property type="project" value="TreeGrafter"/>
</dbReference>
<gene>
    <name evidence="7" type="primary">smpd4_1</name>
    <name evidence="7" type="ORF">FJT64_015687</name>
</gene>
<comment type="caution">
    <text evidence="7">The sequence shown here is derived from an EMBL/GenBank/DDBJ whole genome shotgun (WGS) entry which is preliminary data.</text>
</comment>
<dbReference type="Pfam" id="PF14724">
    <property type="entry name" value="mit_SMPDase"/>
    <property type="match status" value="2"/>
</dbReference>
<dbReference type="PANTHER" id="PTHR12988:SF6">
    <property type="entry name" value="SPHINGOMYELIN PHOSPHODIESTERASE 4"/>
    <property type="match status" value="1"/>
</dbReference>
<feature type="region of interest" description="Disordered" evidence="5">
    <location>
        <begin position="312"/>
        <end position="337"/>
    </location>
</feature>
<keyword evidence="4 6" id="KW-0472">Membrane</keyword>
<keyword evidence="3 6" id="KW-1133">Transmembrane helix</keyword>
<accession>A0A6A4XGB3</accession>
<sequence>MPATIYIDLILIEELKDIVQPDLDKQKPAVSLSALPPGLSTALHSASPCLSTALHSASPGLSTALHSASPGLSTALHSASPCLSTALHSASPGLSTALHSASRPLSTRYTMSLASVLSAPLAGRGELLGRLFAESPLKELAAIYPVLLEEVFGFGGRPGWNLQLITRKCHPVEFERGGSVGGGGGAVSALSSGQWSLLSPQSAAGAGAPAWGGSLMLSPFELYLHHFCYFLLNPAQQAAPIAWTSPGDALYPTLLEDLMAHFLPCGGGWVPALPQPTAHRHLHQLHHPGLGLTPEPRRQVTTPPRLLLRSSLLRPASPGGAGGSPAAGGLSHGHGHLPETWRSETLLRTLAAFWLETGAPGGDQRPPSPGQNDSFSAKSILYDLDPRVASHDHVRVVRMLVKHMHFFANTPHQLPGLAEFKRQVQSMLQKKLYAFLRHTIQHWPTDTSFRLVLETWLSYIQPWRYTDYTNRNRSPSQSGQPRESDRAVDGSWARFVAENLLFYVTIFRQLLPRLQRMELTVPKYAYMVFRLAKVMCQPGLSDLIHSAEELRVGSRWPGAGRSAAAPAGGHSALLYAASVGQHIIDLEEPGFTYQSLMDASCTQQVHALVRRLLEARAELQARLAAVSPPPAESGSLWAGLLSALGGRTPHLTGAELSGDETRRAVVHLESAASLLATMYNLEVPEPGSVVTDCYHSMSVSPQLEVPEPGSVVTDCYHSMSVSPQLEVPEPGSVVTDCYHSMSVSPQLEVPEPGSVVTDCYHSMSVSPQLEVPEPGSVVSDSPATPAGQRLPGTPLPGRPAATPLMAGLLTPSALQSPAAARAAGPETELTPNGRCLTARGRRQLLSGLWRGDVTFQGDPERRPAQSWESAGLLRLLQTVAAHINKTYGAELAALYQRPDLAGYAARCVLLPPAVFYELERRPGGRSERLAVPRPAALTLRPLADQRCLAALAGAVLVALGAGLSPSTALVLVLLVLPVLLLLLAAALQMTRDWWRGSPPAELASPQR</sequence>
<dbReference type="OrthoDB" id="10251508at2759"/>
<comment type="subcellular location">
    <subcellularLocation>
        <location evidence="1">Membrane</location>
        <topology evidence="1">Single-pass membrane protein</topology>
    </subcellularLocation>
</comment>
<evidence type="ECO:0000313" key="8">
    <source>
        <dbReference type="Proteomes" id="UP000440578"/>
    </source>
</evidence>
<dbReference type="EMBL" id="VIIS01000071">
    <property type="protein sequence ID" value="KAF0313801.1"/>
    <property type="molecule type" value="Genomic_DNA"/>
</dbReference>
<evidence type="ECO:0000256" key="1">
    <source>
        <dbReference type="ARBA" id="ARBA00004167"/>
    </source>
</evidence>
<evidence type="ECO:0000256" key="6">
    <source>
        <dbReference type="SAM" id="Phobius"/>
    </source>
</evidence>
<feature type="region of interest" description="Disordered" evidence="5">
    <location>
        <begin position="766"/>
        <end position="798"/>
    </location>
</feature>